<dbReference type="Proteomes" id="UP000190831">
    <property type="component" value="Chromosome E"/>
</dbReference>
<accession>A0A1G4MC85</accession>
<dbReference type="OrthoDB" id="3983163at2759"/>
<dbReference type="EMBL" id="LT598488">
    <property type="protein sequence ID" value="SCW01488.1"/>
    <property type="molecule type" value="Genomic_DNA"/>
</dbReference>
<protein>
    <submittedName>
        <fullName evidence="1">LAFE_0E00738g1_1</fullName>
    </submittedName>
</protein>
<evidence type="ECO:0000313" key="2">
    <source>
        <dbReference type="Proteomes" id="UP000190831"/>
    </source>
</evidence>
<dbReference type="Pfam" id="PF11093">
    <property type="entry name" value="Mitochondr_Som1"/>
    <property type="match status" value="1"/>
</dbReference>
<dbReference type="AlphaFoldDB" id="A0A1G4MC85"/>
<gene>
    <name evidence="1" type="ORF">LAFE_0E00738G</name>
</gene>
<proteinExistence type="predicted"/>
<reference evidence="2" key="1">
    <citation type="submission" date="2016-03" db="EMBL/GenBank/DDBJ databases">
        <authorList>
            <person name="Devillers H."/>
        </authorList>
    </citation>
    <scope>NUCLEOTIDE SEQUENCE [LARGE SCALE GENOMIC DNA]</scope>
</reference>
<dbReference type="STRING" id="4955.A0A1G4MC85"/>
<sequence length="91" mass="10387">MAPPTPIFGKEELSPLLEKIHGPCQLYSLIQNECTYDGQGYICVPFKRLFEECSVGDRTIRVEVTDAHTNKNILNDEIVERFWNSTLSGRI</sequence>
<dbReference type="GO" id="GO:0042720">
    <property type="term" value="C:mitochondrial inner membrane peptidase complex"/>
    <property type="evidence" value="ECO:0007669"/>
    <property type="project" value="InterPro"/>
</dbReference>
<organism evidence="1 2">
    <name type="scientific">Lachancea fermentati</name>
    <name type="common">Zygosaccharomyces fermentati</name>
    <dbReference type="NCBI Taxonomy" id="4955"/>
    <lineage>
        <taxon>Eukaryota</taxon>
        <taxon>Fungi</taxon>
        <taxon>Dikarya</taxon>
        <taxon>Ascomycota</taxon>
        <taxon>Saccharomycotina</taxon>
        <taxon>Saccharomycetes</taxon>
        <taxon>Saccharomycetales</taxon>
        <taxon>Saccharomycetaceae</taxon>
        <taxon>Lachancea</taxon>
    </lineage>
</organism>
<dbReference type="OMA" id="NECHFDG"/>
<name>A0A1G4MC85_LACFM</name>
<evidence type="ECO:0000313" key="1">
    <source>
        <dbReference type="EMBL" id="SCW01488.1"/>
    </source>
</evidence>
<keyword evidence="2" id="KW-1185">Reference proteome</keyword>
<dbReference type="InterPro" id="IPR024645">
    <property type="entry name" value="Mitochondr_Som1"/>
</dbReference>